<evidence type="ECO:0000256" key="12">
    <source>
        <dbReference type="SAM" id="MobiDB-lite"/>
    </source>
</evidence>
<evidence type="ECO:0000256" key="10">
    <source>
        <dbReference type="ARBA" id="ARBA00023277"/>
    </source>
</evidence>
<dbReference type="PANTHER" id="PTHR31933">
    <property type="entry name" value="O-FUCOSYLTRANSFERASE 2-RELATED"/>
    <property type="match status" value="1"/>
</dbReference>
<dbReference type="CDD" id="cd11299">
    <property type="entry name" value="O-FucT_plant"/>
    <property type="match status" value="1"/>
</dbReference>
<keyword evidence="3" id="KW-0328">Glycosyltransferase</keyword>
<evidence type="ECO:0000313" key="13">
    <source>
        <dbReference type="EMBL" id="PTQ39203.1"/>
    </source>
</evidence>
<dbReference type="PANTHER" id="PTHR31933:SF11">
    <property type="entry name" value="O-FUCOSYLTRANSFERASE FAMILY PROTEIN"/>
    <property type="match status" value="1"/>
</dbReference>
<keyword evidence="4" id="KW-0808">Transferase</keyword>
<evidence type="ECO:0000256" key="9">
    <source>
        <dbReference type="ARBA" id="ARBA00023253"/>
    </source>
</evidence>
<comment type="subcellular location">
    <subcellularLocation>
        <location evidence="1">Membrane</location>
        <topology evidence="1">Single-pass membrane protein</topology>
    </subcellularLocation>
</comment>
<dbReference type="OMA" id="RCLERPN"/>
<dbReference type="Gramene" id="Mp7g00980.1">
    <property type="protein sequence ID" value="Mp7g00980.1.cds"/>
    <property type="gene ID" value="Mp7g00980"/>
</dbReference>
<keyword evidence="14" id="KW-1185">Reference proteome</keyword>
<keyword evidence="7" id="KW-0472">Membrane</keyword>
<dbReference type="Proteomes" id="UP000244005">
    <property type="component" value="Unassembled WGS sequence"/>
</dbReference>
<evidence type="ECO:0000256" key="6">
    <source>
        <dbReference type="ARBA" id="ARBA00022989"/>
    </source>
</evidence>
<dbReference type="InterPro" id="IPR052272">
    <property type="entry name" value="GT106_glycosyltransferase"/>
</dbReference>
<gene>
    <name evidence="13" type="ORF">MARPO_0046s0026</name>
</gene>
<evidence type="ECO:0000256" key="7">
    <source>
        <dbReference type="ARBA" id="ARBA00023136"/>
    </source>
</evidence>
<keyword evidence="8" id="KW-0325">Glycoprotein</keyword>
<dbReference type="GO" id="GO:0006004">
    <property type="term" value="P:fucose metabolic process"/>
    <property type="evidence" value="ECO:0007669"/>
    <property type="project" value="UniProtKB-KW"/>
</dbReference>
<dbReference type="Pfam" id="PF10250">
    <property type="entry name" value="O-FucT"/>
    <property type="match status" value="1"/>
</dbReference>
<keyword evidence="6" id="KW-1133">Transmembrane helix</keyword>
<evidence type="ECO:0000256" key="4">
    <source>
        <dbReference type="ARBA" id="ARBA00022679"/>
    </source>
</evidence>
<dbReference type="AlphaFoldDB" id="A0A2R6WZB8"/>
<reference evidence="14" key="1">
    <citation type="journal article" date="2017" name="Cell">
        <title>Insights into land plant evolution garnered from the Marchantia polymorpha genome.</title>
        <authorList>
            <person name="Bowman J.L."/>
            <person name="Kohchi T."/>
            <person name="Yamato K.T."/>
            <person name="Jenkins J."/>
            <person name="Shu S."/>
            <person name="Ishizaki K."/>
            <person name="Yamaoka S."/>
            <person name="Nishihama R."/>
            <person name="Nakamura Y."/>
            <person name="Berger F."/>
            <person name="Adam C."/>
            <person name="Aki S.S."/>
            <person name="Althoff F."/>
            <person name="Araki T."/>
            <person name="Arteaga-Vazquez M.A."/>
            <person name="Balasubrmanian S."/>
            <person name="Barry K."/>
            <person name="Bauer D."/>
            <person name="Boehm C.R."/>
            <person name="Briginshaw L."/>
            <person name="Caballero-Perez J."/>
            <person name="Catarino B."/>
            <person name="Chen F."/>
            <person name="Chiyoda S."/>
            <person name="Chovatia M."/>
            <person name="Davies K.M."/>
            <person name="Delmans M."/>
            <person name="Demura T."/>
            <person name="Dierschke T."/>
            <person name="Dolan L."/>
            <person name="Dorantes-Acosta A.E."/>
            <person name="Eklund D.M."/>
            <person name="Florent S.N."/>
            <person name="Flores-Sandoval E."/>
            <person name="Fujiyama A."/>
            <person name="Fukuzawa H."/>
            <person name="Galik B."/>
            <person name="Grimanelli D."/>
            <person name="Grimwood J."/>
            <person name="Grossniklaus U."/>
            <person name="Hamada T."/>
            <person name="Haseloff J."/>
            <person name="Hetherington A.J."/>
            <person name="Higo A."/>
            <person name="Hirakawa Y."/>
            <person name="Hundley H.N."/>
            <person name="Ikeda Y."/>
            <person name="Inoue K."/>
            <person name="Inoue S.I."/>
            <person name="Ishida S."/>
            <person name="Jia Q."/>
            <person name="Kakita M."/>
            <person name="Kanazawa T."/>
            <person name="Kawai Y."/>
            <person name="Kawashima T."/>
            <person name="Kennedy M."/>
            <person name="Kinose K."/>
            <person name="Kinoshita T."/>
            <person name="Kohara Y."/>
            <person name="Koide E."/>
            <person name="Komatsu K."/>
            <person name="Kopischke S."/>
            <person name="Kubo M."/>
            <person name="Kyozuka J."/>
            <person name="Lagercrantz U."/>
            <person name="Lin S.S."/>
            <person name="Lindquist E."/>
            <person name="Lipzen A.M."/>
            <person name="Lu C.W."/>
            <person name="De Luna E."/>
            <person name="Martienssen R.A."/>
            <person name="Minamino N."/>
            <person name="Mizutani M."/>
            <person name="Mizutani M."/>
            <person name="Mochizuki N."/>
            <person name="Monte I."/>
            <person name="Mosher R."/>
            <person name="Nagasaki H."/>
            <person name="Nakagami H."/>
            <person name="Naramoto S."/>
            <person name="Nishitani K."/>
            <person name="Ohtani M."/>
            <person name="Okamoto T."/>
            <person name="Okumura M."/>
            <person name="Phillips J."/>
            <person name="Pollak B."/>
            <person name="Reinders A."/>
            <person name="Rovekamp M."/>
            <person name="Sano R."/>
            <person name="Sawa S."/>
            <person name="Schmid M.W."/>
            <person name="Shirakawa M."/>
            <person name="Solano R."/>
            <person name="Spunde A."/>
            <person name="Suetsugu N."/>
            <person name="Sugano S."/>
            <person name="Sugiyama A."/>
            <person name="Sun R."/>
            <person name="Suzuki Y."/>
            <person name="Takenaka M."/>
            <person name="Takezawa D."/>
            <person name="Tomogane H."/>
            <person name="Tsuzuki M."/>
            <person name="Ueda T."/>
            <person name="Umeda M."/>
            <person name="Ward J.M."/>
            <person name="Watanabe Y."/>
            <person name="Yazaki K."/>
            <person name="Yokoyama R."/>
            <person name="Yoshitake Y."/>
            <person name="Yotsui I."/>
            <person name="Zachgo S."/>
            <person name="Schmutz J."/>
        </authorList>
    </citation>
    <scope>NUCLEOTIDE SEQUENCE [LARGE SCALE GENOMIC DNA]</scope>
    <source>
        <strain evidence="14">Tak-1</strain>
    </source>
</reference>
<keyword evidence="10" id="KW-0119">Carbohydrate metabolism</keyword>
<dbReference type="InterPro" id="IPR019378">
    <property type="entry name" value="GDP-Fuc_O-FucTrfase"/>
</dbReference>
<proteinExistence type="inferred from homology"/>
<dbReference type="GO" id="GO:0016020">
    <property type="term" value="C:membrane"/>
    <property type="evidence" value="ECO:0007669"/>
    <property type="project" value="UniProtKB-SubCell"/>
</dbReference>
<keyword evidence="5" id="KW-0812">Transmembrane</keyword>
<keyword evidence="9" id="KW-0294">Fucose metabolism</keyword>
<dbReference type="InterPro" id="IPR024709">
    <property type="entry name" value="FucosylTrfase_pln"/>
</dbReference>
<dbReference type="GO" id="GO:0016757">
    <property type="term" value="F:glycosyltransferase activity"/>
    <property type="evidence" value="ECO:0007669"/>
    <property type="project" value="UniProtKB-KW"/>
</dbReference>
<evidence type="ECO:0000256" key="1">
    <source>
        <dbReference type="ARBA" id="ARBA00004167"/>
    </source>
</evidence>
<feature type="region of interest" description="Disordered" evidence="12">
    <location>
        <begin position="334"/>
        <end position="358"/>
    </location>
</feature>
<dbReference type="OrthoDB" id="1899674at2759"/>
<evidence type="ECO:0000256" key="11">
    <source>
        <dbReference type="ARBA" id="ARBA00030350"/>
    </source>
</evidence>
<feature type="compositionally biased region" description="Basic residues" evidence="12">
    <location>
        <begin position="346"/>
        <end position="358"/>
    </location>
</feature>
<evidence type="ECO:0000313" key="14">
    <source>
        <dbReference type="Proteomes" id="UP000244005"/>
    </source>
</evidence>
<sequence length="602" mass="67962">MQVKKACESVGVKMSLMNRLRSMKLKRQHSFEDEKDMEATAPSAAQRSRTAVGLFLGWAFVSWLGYDTGTGDAALATTAAFFGNARLLSEYYPPRRIHESLFHSRELHISKGGENTTYADELWNSPDSQGWKPCVKPQVVQKAPTNNGYFQVFCTGGLFQLHICVTNAVAVAKMLNATLVVPYFRDSGVWNDSSKFHDIYDIDHFIFSLKEYLPVVRDLPVDLDWSTPEYNDKCEKRPTCITYIPKHSNQEWYLENVLPVMQSYGLAATRKYHHKLTFDDLPLEVVKLRCFTNFIALRFVPSLRELSEKLVERIRAKAKLAALTKAIVDATTASRSSSVEPSQKPAQKKKGVSHHHKRRLLANKSASKMPNAGRFLGLHLRFEKDMISHSACYYDGGTAERKALSAYRRSLFQNRAEKAQFHSTYLRMNGSCPLSPEEAGLLLAGLGYDNSTIIYMAGESVYGGEARLKPLRDLFPLLETKESLAAEEELRPLKTHGLQLAALDFLVLQKSDVYMSTAAGNFPNVLTGHRTFFDFRKSIHPDKATLANLLTSNVTWSEFSKQVRESHSDRLGAATLRKPKYSVFRYPIPDCMCQNDNTLIPQ</sequence>
<evidence type="ECO:0000256" key="5">
    <source>
        <dbReference type="ARBA" id="ARBA00022692"/>
    </source>
</evidence>
<evidence type="ECO:0000256" key="2">
    <source>
        <dbReference type="ARBA" id="ARBA00007737"/>
    </source>
</evidence>
<dbReference type="PIRSF" id="PIRSF009360">
    <property type="entry name" value="UCP009360"/>
    <property type="match status" value="1"/>
</dbReference>
<accession>A0A2R6WZB8</accession>
<organism evidence="13 14">
    <name type="scientific">Marchantia polymorpha</name>
    <name type="common">Common liverwort</name>
    <name type="synonym">Marchantia aquatica</name>
    <dbReference type="NCBI Taxonomy" id="3197"/>
    <lineage>
        <taxon>Eukaryota</taxon>
        <taxon>Viridiplantae</taxon>
        <taxon>Streptophyta</taxon>
        <taxon>Embryophyta</taxon>
        <taxon>Marchantiophyta</taxon>
        <taxon>Marchantiopsida</taxon>
        <taxon>Marchantiidae</taxon>
        <taxon>Marchantiales</taxon>
        <taxon>Marchantiaceae</taxon>
        <taxon>Marchantia</taxon>
    </lineage>
</organism>
<evidence type="ECO:0000256" key="3">
    <source>
        <dbReference type="ARBA" id="ARBA00022676"/>
    </source>
</evidence>
<comment type="similarity">
    <text evidence="2">Belongs to the glycosyltransferase GT106 family.</text>
</comment>
<name>A0A2R6WZB8_MARPO</name>
<feature type="compositionally biased region" description="Polar residues" evidence="12">
    <location>
        <begin position="334"/>
        <end position="345"/>
    </location>
</feature>
<evidence type="ECO:0000256" key="8">
    <source>
        <dbReference type="ARBA" id="ARBA00023180"/>
    </source>
</evidence>
<dbReference type="EMBL" id="KZ772718">
    <property type="protein sequence ID" value="PTQ39203.1"/>
    <property type="molecule type" value="Genomic_DNA"/>
</dbReference>
<protein>
    <recommendedName>
        <fullName evidence="11">O-fucosyltransferase family protein</fullName>
    </recommendedName>
</protein>